<dbReference type="Pfam" id="PF10649">
    <property type="entry name" value="DUF2478"/>
    <property type="match status" value="1"/>
</dbReference>
<keyword evidence="2" id="KW-1185">Reference proteome</keyword>
<protein>
    <submittedName>
        <fullName evidence="1">Uncharacterized protein DUF2478</fullName>
    </submittedName>
</protein>
<organism evidence="1 2">
    <name type="scientific">Ciceribacter lividus</name>
    <dbReference type="NCBI Taxonomy" id="1197950"/>
    <lineage>
        <taxon>Bacteria</taxon>
        <taxon>Pseudomonadati</taxon>
        <taxon>Pseudomonadota</taxon>
        <taxon>Alphaproteobacteria</taxon>
        <taxon>Hyphomicrobiales</taxon>
        <taxon>Rhizobiaceae</taxon>
        <taxon>Ciceribacter</taxon>
    </lineage>
</organism>
<evidence type="ECO:0000313" key="2">
    <source>
        <dbReference type="Proteomes" id="UP000252582"/>
    </source>
</evidence>
<comment type="caution">
    <text evidence="1">The sequence shown here is derived from an EMBL/GenBank/DDBJ whole genome shotgun (WGS) entry which is preliminary data.</text>
</comment>
<accession>A0A6I7HKQ0</accession>
<dbReference type="AlphaFoldDB" id="A0A6I7HKQ0"/>
<dbReference type="InterPro" id="IPR018912">
    <property type="entry name" value="DUF2478"/>
</dbReference>
<name>A0A6I7HKQ0_9HYPH</name>
<evidence type="ECO:0000313" key="1">
    <source>
        <dbReference type="EMBL" id="RCW22669.1"/>
    </source>
</evidence>
<dbReference type="EMBL" id="QPIX01000008">
    <property type="protein sequence ID" value="RCW22669.1"/>
    <property type="molecule type" value="Genomic_DNA"/>
</dbReference>
<sequence length="202" mass="22021">MKQATHTPIYAIRRDDPEAADHIVADMLDFARSLGILVTGVVQKNIRRTDRVHNDMHLVSIDSCNEYRISEDRGKFSAGCRLDRDLIARAALDVERALMTGTPQLLVLNKFGKAEEEGGGMRQAIAMATEADIPVFMSVGRLSLGSLLDFAGPLVEVAPAEITPARAWLLSCFPKWEPGIDGQRAGQSPAKILNGEVGAIRQ</sequence>
<dbReference type="RefSeq" id="WP_114364093.1">
    <property type="nucleotide sequence ID" value="NZ_QPIX01000008.1"/>
</dbReference>
<gene>
    <name evidence="1" type="ORF">DFR48_108191</name>
</gene>
<proteinExistence type="predicted"/>
<reference evidence="1 2" key="1">
    <citation type="submission" date="2018-07" db="EMBL/GenBank/DDBJ databases">
        <title>Genomic Encyclopedia of Type Strains, Phase IV (KMG-IV): sequencing the most valuable type-strain genomes for metagenomic binning, comparative biology and taxonomic classification.</title>
        <authorList>
            <person name="Goeker M."/>
        </authorList>
    </citation>
    <scope>NUCLEOTIDE SEQUENCE [LARGE SCALE GENOMIC DNA]</scope>
    <source>
        <strain evidence="1 2">DSM 25528</strain>
    </source>
</reference>
<dbReference type="Proteomes" id="UP000252582">
    <property type="component" value="Unassembled WGS sequence"/>
</dbReference>